<reference evidence="1 2" key="1">
    <citation type="submission" date="2020-02" db="EMBL/GenBank/DDBJ databases">
        <authorList>
            <person name="Chen W.-M."/>
        </authorList>
    </citation>
    <scope>NUCLEOTIDE SEQUENCE [LARGE SCALE GENOMIC DNA]</scope>
    <source>
        <strain evidence="1 2">KDG-16</strain>
    </source>
</reference>
<protein>
    <submittedName>
        <fullName evidence="1">Uncharacterized protein</fullName>
    </submittedName>
</protein>
<gene>
    <name evidence="1" type="ORF">G4D72_05370</name>
</gene>
<comment type="caution">
    <text evidence="1">The sequence shown here is derived from an EMBL/GenBank/DDBJ whole genome shotgun (WGS) entry which is preliminary data.</text>
</comment>
<evidence type="ECO:0000313" key="1">
    <source>
        <dbReference type="EMBL" id="NHM01539.1"/>
    </source>
</evidence>
<keyword evidence="2" id="KW-1185">Reference proteome</keyword>
<dbReference type="RefSeq" id="WP_166076596.1">
    <property type="nucleotide sequence ID" value="NZ_JAAJBT010000002.1"/>
</dbReference>
<sequence>MQKVTAIALKVTSSQETTRILSQQTKIPVGKFLLDSHPSDAMELIY</sequence>
<accession>A0ABX0I2Y1</accession>
<proteinExistence type="predicted"/>
<evidence type="ECO:0000313" key="2">
    <source>
        <dbReference type="Proteomes" id="UP000800984"/>
    </source>
</evidence>
<name>A0ABX0I2Y1_9FLAO</name>
<dbReference type="EMBL" id="JAAJBT010000002">
    <property type="protein sequence ID" value="NHM01539.1"/>
    <property type="molecule type" value="Genomic_DNA"/>
</dbReference>
<organism evidence="1 2">
    <name type="scientific">Flavobacterium difficile</name>
    <dbReference type="NCBI Taxonomy" id="2709659"/>
    <lineage>
        <taxon>Bacteria</taxon>
        <taxon>Pseudomonadati</taxon>
        <taxon>Bacteroidota</taxon>
        <taxon>Flavobacteriia</taxon>
        <taxon>Flavobacteriales</taxon>
        <taxon>Flavobacteriaceae</taxon>
        <taxon>Flavobacterium</taxon>
    </lineage>
</organism>
<dbReference type="Proteomes" id="UP000800984">
    <property type="component" value="Unassembled WGS sequence"/>
</dbReference>